<organism evidence="6 7">
    <name type="scientific">Sphingobium cyanobacteriorum</name>
    <dbReference type="NCBI Taxonomy" id="3063954"/>
    <lineage>
        <taxon>Bacteria</taxon>
        <taxon>Pseudomonadati</taxon>
        <taxon>Pseudomonadota</taxon>
        <taxon>Alphaproteobacteria</taxon>
        <taxon>Sphingomonadales</taxon>
        <taxon>Sphingomonadaceae</taxon>
        <taxon>Sphingobium</taxon>
    </lineage>
</organism>
<feature type="domain" description="Tyr recombinase" evidence="5">
    <location>
        <begin position="202"/>
        <end position="413"/>
    </location>
</feature>
<dbReference type="Pfam" id="PF14659">
    <property type="entry name" value="Phage_int_SAM_3"/>
    <property type="match status" value="1"/>
</dbReference>
<keyword evidence="7" id="KW-1185">Reference proteome</keyword>
<dbReference type="Gene3D" id="1.10.150.130">
    <property type="match status" value="1"/>
</dbReference>
<feature type="region of interest" description="Disordered" evidence="4">
    <location>
        <begin position="62"/>
        <end position="86"/>
    </location>
</feature>
<dbReference type="InterPro" id="IPR011010">
    <property type="entry name" value="DNA_brk_join_enz"/>
</dbReference>
<dbReference type="SUPFAM" id="SSF56349">
    <property type="entry name" value="DNA breaking-rejoining enzymes"/>
    <property type="match status" value="1"/>
</dbReference>
<gene>
    <name evidence="6" type="ORF">Q4610_18715</name>
</gene>
<evidence type="ECO:0000256" key="2">
    <source>
        <dbReference type="ARBA" id="ARBA00023125"/>
    </source>
</evidence>
<feature type="region of interest" description="Disordered" evidence="4">
    <location>
        <begin position="410"/>
        <end position="444"/>
    </location>
</feature>
<dbReference type="InterPro" id="IPR004107">
    <property type="entry name" value="Integrase_SAM-like_N"/>
</dbReference>
<keyword evidence="1" id="KW-0229">DNA integration</keyword>
<evidence type="ECO:0000256" key="3">
    <source>
        <dbReference type="ARBA" id="ARBA00023172"/>
    </source>
</evidence>
<evidence type="ECO:0000256" key="1">
    <source>
        <dbReference type="ARBA" id="ARBA00022908"/>
    </source>
</evidence>
<keyword evidence="3" id="KW-0233">DNA recombination</keyword>
<comment type="caution">
    <text evidence="6">The sequence shown here is derived from an EMBL/GenBank/DDBJ whole genome shotgun (WGS) entry which is preliminary data.</text>
</comment>
<dbReference type="EMBL" id="JAUQOM010000015">
    <property type="protein sequence ID" value="MDO7837081.1"/>
    <property type="molecule type" value="Genomic_DNA"/>
</dbReference>
<proteinExistence type="predicted"/>
<feature type="compositionally biased region" description="Basic and acidic residues" evidence="4">
    <location>
        <begin position="426"/>
        <end position="437"/>
    </location>
</feature>
<sequence>MTSHDLFDGRLQVYKRGEGRYWQCAARVGGQRYRESTKQESLALAKEIAEDWYLSLHGKMRRGELSDPPPSSRSVNYHSTKPKKHEPTFKQAYEEYLAEVKVLALSVRSPKYAQYMELRMNRHLLPYFGKDKVSAITSGKMQSYLVQRLAETTEKKGKPPARSTLLQEVVHVRQVLKYCERQGQIAFVPNLSSPFLKKTKKSRRAWFSPEEYQRLYEATRARITNGKRPGWEERYADTHDFVLFQGNSGLRPDETIGNLQIRDIEVIDEIIDGERTGKQILDIDVRGKTGVGYCKTMPGAVLPYKRAKARREAELRAQGHDNQAIARLLPSTPLFPKFNREVFNAVLDEEGLKYDRDGKPRTAYSLRHTYISMRLMDGANIVQVANNCRTSVQMIHEHYAAHIRELVDPSGLNTRRSKTARAASKQLRERRDMRKQTDQQSPGF</sequence>
<evidence type="ECO:0000313" key="7">
    <source>
        <dbReference type="Proteomes" id="UP001176471"/>
    </source>
</evidence>
<dbReference type="InterPro" id="IPR013762">
    <property type="entry name" value="Integrase-like_cat_sf"/>
</dbReference>
<dbReference type="RefSeq" id="WP_304537387.1">
    <property type="nucleotide sequence ID" value="NZ_JAUQOM010000015.1"/>
</dbReference>
<evidence type="ECO:0000256" key="4">
    <source>
        <dbReference type="SAM" id="MobiDB-lite"/>
    </source>
</evidence>
<protein>
    <submittedName>
        <fullName evidence="6">Site-specific integrase</fullName>
    </submittedName>
</protein>
<dbReference type="Gene3D" id="1.10.443.10">
    <property type="entry name" value="Intergrase catalytic core"/>
    <property type="match status" value="1"/>
</dbReference>
<evidence type="ECO:0000259" key="5">
    <source>
        <dbReference type="PROSITE" id="PS51898"/>
    </source>
</evidence>
<accession>A0ABT8ZSB0</accession>
<dbReference type="InterPro" id="IPR010998">
    <property type="entry name" value="Integrase_recombinase_N"/>
</dbReference>
<reference evidence="6" key="1">
    <citation type="submission" date="2023-07" db="EMBL/GenBank/DDBJ databases">
        <title>Bacterial whole genome sequence for Sphingobium sp. HBC34.</title>
        <authorList>
            <person name="Le V."/>
            <person name="Ko S.-R."/>
            <person name="Ahn C.-Y."/>
            <person name="Oh H.-M."/>
        </authorList>
    </citation>
    <scope>NUCLEOTIDE SEQUENCE</scope>
    <source>
        <strain evidence="6">HBC34</strain>
    </source>
</reference>
<dbReference type="Proteomes" id="UP001176471">
    <property type="component" value="Unassembled WGS sequence"/>
</dbReference>
<dbReference type="InterPro" id="IPR002104">
    <property type="entry name" value="Integrase_catalytic"/>
</dbReference>
<evidence type="ECO:0000313" key="6">
    <source>
        <dbReference type="EMBL" id="MDO7837081.1"/>
    </source>
</evidence>
<dbReference type="PROSITE" id="PS51898">
    <property type="entry name" value="TYR_RECOMBINASE"/>
    <property type="match status" value="1"/>
</dbReference>
<keyword evidence="2" id="KW-0238">DNA-binding</keyword>
<name>A0ABT8ZSB0_9SPHN</name>